<dbReference type="SUPFAM" id="SSF140996">
    <property type="entry name" value="Hermes dimerisation domain"/>
    <property type="match status" value="1"/>
</dbReference>
<feature type="compositionally biased region" description="Basic and acidic residues" evidence="6">
    <location>
        <begin position="87"/>
        <end position="115"/>
    </location>
</feature>
<comment type="subcellular location">
    <subcellularLocation>
        <location evidence="1">Nucleus</location>
    </subcellularLocation>
</comment>
<feature type="compositionally biased region" description="Basic and acidic residues" evidence="6">
    <location>
        <begin position="436"/>
        <end position="446"/>
    </location>
</feature>
<dbReference type="EMBL" id="QUTG01002014">
    <property type="protein sequence ID" value="RHY97969.1"/>
    <property type="molecule type" value="Genomic_DNA"/>
</dbReference>
<reference evidence="8 9" key="1">
    <citation type="submission" date="2018-08" db="EMBL/GenBank/DDBJ databases">
        <title>Aphanomyces genome sequencing and annotation.</title>
        <authorList>
            <person name="Minardi D."/>
            <person name="Oidtmann B."/>
            <person name="Van Der Giezen M."/>
            <person name="Studholme D.J."/>
        </authorList>
    </citation>
    <scope>NUCLEOTIDE SEQUENCE [LARGE SCALE GENOMIC DNA]</scope>
    <source>
        <strain evidence="8 9">Sv</strain>
    </source>
</reference>
<feature type="domain" description="HAT C-terminal dimerisation" evidence="7">
    <location>
        <begin position="779"/>
        <end position="813"/>
    </location>
</feature>
<feature type="region of interest" description="Disordered" evidence="6">
    <location>
        <begin position="85"/>
        <end position="115"/>
    </location>
</feature>
<dbReference type="Proteomes" id="UP000285712">
    <property type="component" value="Unassembled WGS sequence"/>
</dbReference>
<keyword evidence="3" id="KW-0863">Zinc-finger</keyword>
<evidence type="ECO:0000256" key="3">
    <source>
        <dbReference type="ARBA" id="ARBA00022771"/>
    </source>
</evidence>
<accession>A0A3R6WSM8</accession>
<evidence type="ECO:0000259" key="7">
    <source>
        <dbReference type="Pfam" id="PF05699"/>
    </source>
</evidence>
<dbReference type="GO" id="GO:0008270">
    <property type="term" value="F:zinc ion binding"/>
    <property type="evidence" value="ECO:0007669"/>
    <property type="project" value="UniProtKB-KW"/>
</dbReference>
<dbReference type="InterPro" id="IPR012337">
    <property type="entry name" value="RNaseH-like_sf"/>
</dbReference>
<dbReference type="PANTHER" id="PTHR46481">
    <property type="entry name" value="ZINC FINGER BED DOMAIN-CONTAINING PROTEIN 4"/>
    <property type="match status" value="1"/>
</dbReference>
<sequence length="1035" mass="112557">MADHVANLKAAIFANLNGLDGQMLQFEVKANPVLKKSECWRKFGHVHALQGGLVQLEDTSFVACFACHTVYTFKSKNGTSTIMGHKCPHERATSDNNDGGKKDPPTLRKPKNPELDTLKREITKALVDMDVEKGFTLHSNPVATKSDCWKRFGHVYQHGAPFEAFESTYVACFHCKVVYQYKVRNGTLLAAAADGSPSSPYDLRPNVGDSKAECWSRFGFVYRHNTLLMEGGAYLVGCYECKAVYMFKTKNGTSSLLSHVCAMRKALEVAKARVSADLLHLVTHDILPVDVVDGAGFRRLCHTLMQVGARHPSSISQWAMPDTHQVQTQLVRRFALAKAALADRLVHGHVAVTCTHWRAAAAVHDGTPPRSHVPQYKNKLMVALSIHFIDADFVLHNRLLDVHEDVLPSSPPPHGATSSTTTSTTTDTSTAGDGVVARESDGRDPGKAAAAVAAHESVKNVPLATKTLQSLAQQSLADVGQPTAVLVVGQLDPQDKAETKLLPYQTFASVELDAILCDLVEGVGVGDPVLAAAVDLMGAMTWQALVRALEALRTQWEQGPTTSDKTGRVRQWLAFCTPFGTAMETFQTTEPTQPTVHTVCYWRHVLRQHCRRPCADAAVSKGHEDANEEEEEDAAVVGAAKAAALRRLQQWTLSPTQILAALLDPRQRKRVIKFGVSVDEITLAKDTLRLQLIELAPLVKLKASNISYQSDKTPMMAASILSMYGGDSDDEEEVVVGDDNGGGGEPNDSVSIADRVECEMTKYFDGSNATIAPVTPDKATSHDAANPLGWWRRQAPRYPLLSRAARSVLCVPAAPKQIHPMVQKHRHLLSTHAREILFVQANQDLLGLAASPLNDGCASGLPDSAMHDTFPQVVAQLVGDAISAVPEQGRAARQPPPRLRSRVPSSQSTTGRGFWGAALNPSVDPEHRRYNCMRSRVEVTSSCVLPGIYVIVAASMVAVDHRIRGFIAAEDGAVPRVFLALLCARMAFDMSAYNGDATPLHTLFKRIPDPISLADMVWMVMVKGTDSSSLASCYD</sequence>
<feature type="region of interest" description="Disordered" evidence="6">
    <location>
        <begin position="406"/>
        <end position="447"/>
    </location>
</feature>
<keyword evidence="2" id="KW-0479">Metal-binding</keyword>
<evidence type="ECO:0000256" key="2">
    <source>
        <dbReference type="ARBA" id="ARBA00022723"/>
    </source>
</evidence>
<gene>
    <name evidence="8" type="ORF">DYB35_007111</name>
</gene>
<evidence type="ECO:0000256" key="6">
    <source>
        <dbReference type="SAM" id="MobiDB-lite"/>
    </source>
</evidence>
<feature type="compositionally biased region" description="Low complexity" evidence="6">
    <location>
        <begin position="417"/>
        <end position="430"/>
    </location>
</feature>
<dbReference type="Pfam" id="PF05699">
    <property type="entry name" value="Dimer_Tnp_hAT"/>
    <property type="match status" value="1"/>
</dbReference>
<evidence type="ECO:0000256" key="5">
    <source>
        <dbReference type="ARBA" id="ARBA00023242"/>
    </source>
</evidence>
<dbReference type="SUPFAM" id="SSF53098">
    <property type="entry name" value="Ribonuclease H-like"/>
    <property type="match status" value="1"/>
</dbReference>
<dbReference type="PANTHER" id="PTHR46481:SF10">
    <property type="entry name" value="ZINC FINGER BED DOMAIN-CONTAINING PROTEIN 39"/>
    <property type="match status" value="1"/>
</dbReference>
<name>A0A3R6WSM8_APHAT</name>
<protein>
    <recommendedName>
        <fullName evidence="7">HAT C-terminal dimerisation domain-containing protein</fullName>
    </recommendedName>
</protein>
<evidence type="ECO:0000256" key="1">
    <source>
        <dbReference type="ARBA" id="ARBA00004123"/>
    </source>
</evidence>
<dbReference type="GO" id="GO:0005634">
    <property type="term" value="C:nucleus"/>
    <property type="evidence" value="ECO:0007669"/>
    <property type="project" value="UniProtKB-SubCell"/>
</dbReference>
<dbReference type="InterPro" id="IPR008906">
    <property type="entry name" value="HATC_C_dom"/>
</dbReference>
<dbReference type="InterPro" id="IPR052035">
    <property type="entry name" value="ZnF_BED_domain_contain"/>
</dbReference>
<comment type="caution">
    <text evidence="8">The sequence shown here is derived from an EMBL/GenBank/DDBJ whole genome shotgun (WGS) entry which is preliminary data.</text>
</comment>
<keyword evidence="5" id="KW-0539">Nucleus</keyword>
<feature type="region of interest" description="Disordered" evidence="6">
    <location>
        <begin position="888"/>
        <end position="918"/>
    </location>
</feature>
<evidence type="ECO:0000256" key="4">
    <source>
        <dbReference type="ARBA" id="ARBA00022833"/>
    </source>
</evidence>
<dbReference type="SMART" id="SM00614">
    <property type="entry name" value="ZnF_BED"/>
    <property type="match status" value="2"/>
</dbReference>
<evidence type="ECO:0000313" key="8">
    <source>
        <dbReference type="EMBL" id="RHY97969.1"/>
    </source>
</evidence>
<keyword evidence="4" id="KW-0862">Zinc</keyword>
<organism evidence="8 9">
    <name type="scientific">Aphanomyces astaci</name>
    <name type="common">Crayfish plague agent</name>
    <dbReference type="NCBI Taxonomy" id="112090"/>
    <lineage>
        <taxon>Eukaryota</taxon>
        <taxon>Sar</taxon>
        <taxon>Stramenopiles</taxon>
        <taxon>Oomycota</taxon>
        <taxon>Saprolegniomycetes</taxon>
        <taxon>Saprolegniales</taxon>
        <taxon>Verrucalvaceae</taxon>
        <taxon>Aphanomyces</taxon>
    </lineage>
</organism>
<dbReference type="GO" id="GO:0046983">
    <property type="term" value="F:protein dimerization activity"/>
    <property type="evidence" value="ECO:0007669"/>
    <property type="project" value="InterPro"/>
</dbReference>
<dbReference type="AlphaFoldDB" id="A0A3R6WSM8"/>
<evidence type="ECO:0000313" key="9">
    <source>
        <dbReference type="Proteomes" id="UP000285712"/>
    </source>
</evidence>
<proteinExistence type="predicted"/>
<dbReference type="Gene3D" id="1.10.10.1070">
    <property type="entry name" value="Zinc finger, BED domain-containing"/>
    <property type="match status" value="1"/>
</dbReference>